<name>A0A0A9DME8_ARUDO</name>
<dbReference type="EMBL" id="GBRH01208929">
    <property type="protein sequence ID" value="JAD88966.1"/>
    <property type="molecule type" value="Transcribed_RNA"/>
</dbReference>
<proteinExistence type="predicted"/>
<evidence type="ECO:0000313" key="1">
    <source>
        <dbReference type="EMBL" id="JAD88966.1"/>
    </source>
</evidence>
<accession>A0A0A9DME8</accession>
<reference evidence="1" key="1">
    <citation type="submission" date="2014-09" db="EMBL/GenBank/DDBJ databases">
        <authorList>
            <person name="Magalhaes I.L.F."/>
            <person name="Oliveira U."/>
            <person name="Santos F.R."/>
            <person name="Vidigal T.H.D.A."/>
            <person name="Brescovit A.D."/>
            <person name="Santos A.J."/>
        </authorList>
    </citation>
    <scope>NUCLEOTIDE SEQUENCE</scope>
    <source>
        <tissue evidence="1">Shoot tissue taken approximately 20 cm above the soil surface</tissue>
    </source>
</reference>
<protein>
    <submittedName>
        <fullName evidence="1">Uncharacterized protein</fullName>
    </submittedName>
</protein>
<organism evidence="1">
    <name type="scientific">Arundo donax</name>
    <name type="common">Giant reed</name>
    <name type="synonym">Donax arundinaceus</name>
    <dbReference type="NCBI Taxonomy" id="35708"/>
    <lineage>
        <taxon>Eukaryota</taxon>
        <taxon>Viridiplantae</taxon>
        <taxon>Streptophyta</taxon>
        <taxon>Embryophyta</taxon>
        <taxon>Tracheophyta</taxon>
        <taxon>Spermatophyta</taxon>
        <taxon>Magnoliopsida</taxon>
        <taxon>Liliopsida</taxon>
        <taxon>Poales</taxon>
        <taxon>Poaceae</taxon>
        <taxon>PACMAD clade</taxon>
        <taxon>Arundinoideae</taxon>
        <taxon>Arundineae</taxon>
        <taxon>Arundo</taxon>
    </lineage>
</organism>
<dbReference type="AlphaFoldDB" id="A0A0A9DME8"/>
<sequence>MFMIFFFEMPRCVLKRLDCLISRFFRQYDSHKWKYRVANGIYDDNPESKKV</sequence>
<reference evidence="1" key="2">
    <citation type="journal article" date="2015" name="Data Brief">
        <title>Shoot transcriptome of the giant reed, Arundo donax.</title>
        <authorList>
            <person name="Barrero R.A."/>
            <person name="Guerrero F.D."/>
            <person name="Moolhuijzen P."/>
            <person name="Goolsby J.A."/>
            <person name="Tidwell J."/>
            <person name="Bellgard S.E."/>
            <person name="Bellgard M.I."/>
        </authorList>
    </citation>
    <scope>NUCLEOTIDE SEQUENCE</scope>
    <source>
        <tissue evidence="1">Shoot tissue taken approximately 20 cm above the soil surface</tissue>
    </source>
</reference>